<organism evidence="2 3">
    <name type="scientific">Thiogranum longum</name>
    <dbReference type="NCBI Taxonomy" id="1537524"/>
    <lineage>
        <taxon>Bacteria</taxon>
        <taxon>Pseudomonadati</taxon>
        <taxon>Pseudomonadota</taxon>
        <taxon>Gammaproteobacteria</taxon>
        <taxon>Chromatiales</taxon>
        <taxon>Ectothiorhodospiraceae</taxon>
        <taxon>Thiogranum</taxon>
    </lineage>
</organism>
<comment type="caution">
    <text evidence="2">The sequence shown here is derived from an EMBL/GenBank/DDBJ whole genome shotgun (WGS) entry which is preliminary data.</text>
</comment>
<accession>A0A4R1HDH0</accession>
<dbReference type="EMBL" id="SMFX01000001">
    <property type="protein sequence ID" value="TCK18345.1"/>
    <property type="molecule type" value="Genomic_DNA"/>
</dbReference>
<dbReference type="SUPFAM" id="SSF53850">
    <property type="entry name" value="Periplasmic binding protein-like II"/>
    <property type="match status" value="1"/>
</dbReference>
<dbReference type="OrthoDB" id="5783716at2"/>
<feature type="chain" id="PRO_5020411122" evidence="1">
    <location>
        <begin position="38"/>
        <end position="296"/>
    </location>
</feature>
<name>A0A4R1HDH0_9GAMM</name>
<evidence type="ECO:0000313" key="2">
    <source>
        <dbReference type="EMBL" id="TCK18345.1"/>
    </source>
</evidence>
<keyword evidence="3" id="KW-1185">Reference proteome</keyword>
<dbReference type="Proteomes" id="UP000295707">
    <property type="component" value="Unassembled WGS sequence"/>
</dbReference>
<dbReference type="PANTHER" id="PTHR35841:SF1">
    <property type="entry name" value="PHOSPHONATES-BINDING PERIPLASMIC PROTEIN"/>
    <property type="match status" value="1"/>
</dbReference>
<dbReference type="Gene3D" id="3.40.190.10">
    <property type="entry name" value="Periplasmic binding protein-like II"/>
    <property type="match status" value="2"/>
</dbReference>
<reference evidence="2 3" key="1">
    <citation type="submission" date="2019-03" db="EMBL/GenBank/DDBJ databases">
        <title>Genomic Encyclopedia of Type Strains, Phase IV (KMG-IV): sequencing the most valuable type-strain genomes for metagenomic binning, comparative biology and taxonomic classification.</title>
        <authorList>
            <person name="Goeker M."/>
        </authorList>
    </citation>
    <scope>NUCLEOTIDE SEQUENCE [LARGE SCALE GENOMIC DNA]</scope>
    <source>
        <strain evidence="2 3">DSM 19610</strain>
    </source>
</reference>
<evidence type="ECO:0000256" key="1">
    <source>
        <dbReference type="SAM" id="SignalP"/>
    </source>
</evidence>
<dbReference type="Pfam" id="PF12974">
    <property type="entry name" value="Phosphonate-bd"/>
    <property type="match status" value="1"/>
</dbReference>
<sequence>MFTVNNSNGMTNNSPGKIFVRAIAITVLLLVSAQASADTPQQRPAYLTFGFLPIVSPERLVKRFAPLVDYLSRETGIEIRMVTAPDFLTFVHRTQDEQRYDLLFTAPHLYYLAHARRGYHVIARVDRPGMQAVIVAPHRSRIYKLQDLRSKRLATTDPLALTTVLVREHLEANGIDPDNDLTLVATPSHNASLLSAYQGATDAAALILPLFRRANPQVRESMRIIDTTRMVPHMPIAVAPWIDPALGERIASALVSLNESPDGRTLLSHLDWPGFVTANEEEYASLEGIVRALKVP</sequence>
<feature type="signal peptide" evidence="1">
    <location>
        <begin position="1"/>
        <end position="37"/>
    </location>
</feature>
<dbReference type="PANTHER" id="PTHR35841">
    <property type="entry name" value="PHOSPHONATES-BINDING PERIPLASMIC PROTEIN"/>
    <property type="match status" value="1"/>
</dbReference>
<evidence type="ECO:0000313" key="3">
    <source>
        <dbReference type="Proteomes" id="UP000295707"/>
    </source>
</evidence>
<keyword evidence="1" id="KW-0732">Signal</keyword>
<protein>
    <submittedName>
        <fullName evidence="2">Phosphonate transport system substrate-binding protein</fullName>
    </submittedName>
</protein>
<dbReference type="AlphaFoldDB" id="A0A4R1HDH0"/>
<gene>
    <name evidence="2" type="ORF">DFR30_1623</name>
</gene>
<proteinExistence type="predicted"/>